<dbReference type="STRING" id="497964.CfE428DRAFT_0585"/>
<sequence>MTKGQPASDYVTIGFEKIERDLRFFIECLGEVLRELGHSDLASHLPWFGSDPTKFETEQVPGQIGLVYSIAFQILNMVEENAAAYVRTIRERESGLIAERGLWGERFAKLKAEGVPESVIGEMLARVRVEPVLTAHPTEAKRLAVLDQHRSLFALLSGPDRETLPNSELHSLRAKTKAALERLWRTGEILLEKPTLTDERRNVFHYLRDVFPSVLPALDERLEEAWVAAGFDASHLRDESKLPQVRFGTWVGGDRDGHPGVTAEVTAETLERLRANAFVVLRQQLVMLAEKLSLSQWMQPLPASLVAARDKLAESLGEKARAVLSTNTSEPWRQYVELMIDRLPIEIVPHRISQLRADPGSYERAEQLAADLGILRDSLVEVGAQRLADSDVRPVLRAVQLVGFHLAQLDIRQNSVFHVKALSQLMDASGLDGSQWEEWTENERLRFLEKELRSPRPFLHASASAGPEADAVLGCFRTLAAHIARYGADGIGALIVSMTRRLSDLLIVYVLAREAGLTRSLPEGLVCVLPVVPLFETLDDLEAAPSILGAFLDEPMTRRSLNFLAWNWGREKLSLTQQVMVGYSDSNKDSGIFASQWGLQKAQARLAQLGRDTGIRIRFFHGRGGTVSRGAGPTHRFLEALPNNSLSGDIRLTEQGETIAQKFGHFVTATYNLELLLAGVAATTIDHERSAPVTPPLAPVLERLSRASQQSYRRLLDAEDFITFYRQATPIDALEHSRIGSRPSRRTGNPSLADLRAIPWVFSWNQSRFYVPGWFGAGSGLKALTETELADIKDQLRTWPFLYYVLTNIEASIASTDLELMQAYADLVEDTSLRDRFMKIIIDEWNLTREMLEKLRGASMAERRPRMLRTLKLRADALRVLHLQEIHLLKKWRGYRKAGDEAAAEKMLPDLLLSINAIASGLRTTG</sequence>
<dbReference type="InterPro" id="IPR021135">
    <property type="entry name" value="PEP_COase"/>
</dbReference>
<evidence type="ECO:0000256" key="3">
    <source>
        <dbReference type="PROSITE-ProRule" id="PRU10112"/>
    </source>
</evidence>
<evidence type="ECO:0000256" key="1">
    <source>
        <dbReference type="ARBA" id="ARBA00003670"/>
    </source>
</evidence>
<dbReference type="RefSeq" id="WP_006977912.1">
    <property type="nucleotide sequence ID" value="NZ_ABVL01000001.1"/>
</dbReference>
<comment type="caution">
    <text evidence="4">The sequence shown here is derived from an EMBL/GenBank/DDBJ whole genome shotgun (WGS) entry which is preliminary data.</text>
</comment>
<dbReference type="Gene3D" id="1.20.1440.90">
    <property type="entry name" value="Phosphoenolpyruvate/pyruvate domain"/>
    <property type="match status" value="1"/>
</dbReference>
<dbReference type="InParanoid" id="B4CV72"/>
<dbReference type="InterPro" id="IPR033129">
    <property type="entry name" value="PEPCASE_His_AS"/>
</dbReference>
<dbReference type="Proteomes" id="UP000005824">
    <property type="component" value="Unassembled WGS sequence"/>
</dbReference>
<keyword evidence="4" id="KW-0456">Lyase</keyword>
<proteinExistence type="predicted"/>
<keyword evidence="4" id="KW-0670">Pyruvate</keyword>
<dbReference type="PANTHER" id="PTHR30523:SF32">
    <property type="entry name" value="PHOSPHOENOLPYRUVATE CARBOXYLASE"/>
    <property type="match status" value="1"/>
</dbReference>
<evidence type="ECO:0000313" key="5">
    <source>
        <dbReference type="Proteomes" id="UP000005824"/>
    </source>
</evidence>
<dbReference type="SUPFAM" id="SSF51621">
    <property type="entry name" value="Phosphoenolpyruvate/pyruvate domain"/>
    <property type="match status" value="1"/>
</dbReference>
<dbReference type="EMBL" id="ABVL01000001">
    <property type="protein sequence ID" value="EDY22460.1"/>
    <property type="molecule type" value="Genomic_DNA"/>
</dbReference>
<comment type="function">
    <text evidence="1">Forms oxaloacetate, a four-carbon dicarboxylic acid source for the tricarboxylic acid cycle.</text>
</comment>
<dbReference type="GO" id="GO:0005829">
    <property type="term" value="C:cytosol"/>
    <property type="evidence" value="ECO:0007669"/>
    <property type="project" value="TreeGrafter"/>
</dbReference>
<protein>
    <recommendedName>
        <fullName evidence="2">Phosphoenolpyruvate carboxylase</fullName>
    </recommendedName>
</protein>
<name>B4CV72_9BACT</name>
<dbReference type="GO" id="GO:0008964">
    <property type="term" value="F:phosphoenolpyruvate carboxylase activity"/>
    <property type="evidence" value="ECO:0007669"/>
    <property type="project" value="InterPro"/>
</dbReference>
<dbReference type="PROSITE" id="PS00393">
    <property type="entry name" value="PEPCASE_2"/>
    <property type="match status" value="1"/>
</dbReference>
<dbReference type="Pfam" id="PF00311">
    <property type="entry name" value="PEPcase"/>
    <property type="match status" value="1"/>
</dbReference>
<reference evidence="4 5" key="1">
    <citation type="journal article" date="2011" name="J. Bacteriol.">
        <title>Genome sequence of Chthoniobacter flavus Ellin428, an aerobic heterotrophic soil bacterium.</title>
        <authorList>
            <person name="Kant R."/>
            <person name="van Passel M.W."/>
            <person name="Palva A."/>
            <person name="Lucas S."/>
            <person name="Lapidus A."/>
            <person name="Glavina Del Rio T."/>
            <person name="Dalin E."/>
            <person name="Tice H."/>
            <person name="Bruce D."/>
            <person name="Goodwin L."/>
            <person name="Pitluck S."/>
            <person name="Larimer F.W."/>
            <person name="Land M.L."/>
            <person name="Hauser L."/>
            <person name="Sangwan P."/>
            <person name="de Vos W.M."/>
            <person name="Janssen P.H."/>
            <person name="Smidt H."/>
        </authorList>
    </citation>
    <scope>NUCLEOTIDE SEQUENCE [LARGE SCALE GENOMIC DNA]</scope>
    <source>
        <strain evidence="4 5">Ellin428</strain>
    </source>
</reference>
<evidence type="ECO:0000313" key="4">
    <source>
        <dbReference type="EMBL" id="EDY22460.1"/>
    </source>
</evidence>
<dbReference type="FunCoup" id="B4CV72">
    <property type="interactions" value="359"/>
</dbReference>
<dbReference type="GO" id="GO:0015977">
    <property type="term" value="P:carbon fixation"/>
    <property type="evidence" value="ECO:0007669"/>
    <property type="project" value="InterPro"/>
</dbReference>
<dbReference type="AlphaFoldDB" id="B4CV72"/>
<feature type="active site" evidence="3">
    <location>
        <position position="588"/>
    </location>
</feature>
<gene>
    <name evidence="4" type="ORF">CfE428DRAFT_0585</name>
</gene>
<dbReference type="PRINTS" id="PR00150">
    <property type="entry name" value="PEPCARBXLASE"/>
</dbReference>
<dbReference type="InterPro" id="IPR015813">
    <property type="entry name" value="Pyrv/PenolPyrv_kinase-like_dom"/>
</dbReference>
<organism evidence="4 5">
    <name type="scientific">Chthoniobacter flavus Ellin428</name>
    <dbReference type="NCBI Taxonomy" id="497964"/>
    <lineage>
        <taxon>Bacteria</taxon>
        <taxon>Pseudomonadati</taxon>
        <taxon>Verrucomicrobiota</taxon>
        <taxon>Spartobacteria</taxon>
        <taxon>Chthoniobacterales</taxon>
        <taxon>Chthoniobacteraceae</taxon>
        <taxon>Chthoniobacter</taxon>
    </lineage>
</organism>
<evidence type="ECO:0000256" key="2">
    <source>
        <dbReference type="ARBA" id="ARBA00022419"/>
    </source>
</evidence>
<dbReference type="GO" id="GO:0006099">
    <property type="term" value="P:tricarboxylic acid cycle"/>
    <property type="evidence" value="ECO:0007669"/>
    <property type="project" value="InterPro"/>
</dbReference>
<keyword evidence="5" id="KW-1185">Reference proteome</keyword>
<dbReference type="eggNOG" id="COG2352">
    <property type="taxonomic scope" value="Bacteria"/>
</dbReference>
<dbReference type="PANTHER" id="PTHR30523">
    <property type="entry name" value="PHOSPHOENOLPYRUVATE CARBOXYLASE"/>
    <property type="match status" value="1"/>
</dbReference>
<accession>B4CV72</accession>